<name>A0A7W7RM30_9ACTN</name>
<organism evidence="1 2">
    <name type="scientific">Lipingzhangella halophila</name>
    <dbReference type="NCBI Taxonomy" id="1783352"/>
    <lineage>
        <taxon>Bacteria</taxon>
        <taxon>Bacillati</taxon>
        <taxon>Actinomycetota</taxon>
        <taxon>Actinomycetes</taxon>
        <taxon>Streptosporangiales</taxon>
        <taxon>Nocardiopsidaceae</taxon>
        <taxon>Lipingzhangella</taxon>
    </lineage>
</organism>
<protein>
    <submittedName>
        <fullName evidence="1">Uncharacterized protein</fullName>
    </submittedName>
</protein>
<evidence type="ECO:0000313" key="1">
    <source>
        <dbReference type="EMBL" id="MBB4934503.1"/>
    </source>
</evidence>
<keyword evidence="2" id="KW-1185">Reference proteome</keyword>
<gene>
    <name evidence="1" type="ORF">F4561_005323</name>
</gene>
<dbReference type="Proteomes" id="UP000523007">
    <property type="component" value="Unassembled WGS sequence"/>
</dbReference>
<accession>A0A7W7RM30</accession>
<dbReference type="EMBL" id="JACHJT010000001">
    <property type="protein sequence ID" value="MBB4934503.1"/>
    <property type="molecule type" value="Genomic_DNA"/>
</dbReference>
<reference evidence="1 2" key="1">
    <citation type="submission" date="2020-08" db="EMBL/GenBank/DDBJ databases">
        <title>Sequencing the genomes of 1000 actinobacteria strains.</title>
        <authorList>
            <person name="Klenk H.-P."/>
        </authorList>
    </citation>
    <scope>NUCLEOTIDE SEQUENCE [LARGE SCALE GENOMIC DNA]</scope>
    <source>
        <strain evidence="1 2">DSM 102030</strain>
    </source>
</reference>
<evidence type="ECO:0000313" key="2">
    <source>
        <dbReference type="Proteomes" id="UP000523007"/>
    </source>
</evidence>
<comment type="caution">
    <text evidence="1">The sequence shown here is derived from an EMBL/GenBank/DDBJ whole genome shotgun (WGS) entry which is preliminary data.</text>
</comment>
<sequence>MPLERAEATAASPRAMNADVTLRVYGDTEHHVNDGAARLAGSRSPAGNRRCVHGPIAGQPRIPITAIDPTMPRLLSESAAGGRLFR</sequence>
<dbReference type="AlphaFoldDB" id="A0A7W7RM30"/>
<proteinExistence type="predicted"/>